<evidence type="ECO:0000256" key="3">
    <source>
        <dbReference type="ARBA" id="ARBA00012239"/>
    </source>
</evidence>
<dbReference type="InterPro" id="IPR015424">
    <property type="entry name" value="PyrdxlP-dep_Trfase"/>
</dbReference>
<organism evidence="12 13">
    <name type="scientific">Propioniciclava soli</name>
    <dbReference type="NCBI Taxonomy" id="2775081"/>
    <lineage>
        <taxon>Bacteria</taxon>
        <taxon>Bacillati</taxon>
        <taxon>Actinomycetota</taxon>
        <taxon>Actinomycetes</taxon>
        <taxon>Propionibacteriales</taxon>
        <taxon>Propionibacteriaceae</taxon>
        <taxon>Propioniciclava</taxon>
    </lineage>
</organism>
<evidence type="ECO:0000259" key="11">
    <source>
        <dbReference type="Pfam" id="PF00266"/>
    </source>
</evidence>
<evidence type="ECO:0000256" key="9">
    <source>
        <dbReference type="ARBA" id="ARBA00050776"/>
    </source>
</evidence>
<dbReference type="InterPro" id="IPR000192">
    <property type="entry name" value="Aminotrans_V_dom"/>
</dbReference>
<dbReference type="EC" id="2.8.1.7" evidence="3"/>
<dbReference type="EMBL" id="CP115965">
    <property type="protein sequence ID" value="WZW97129.1"/>
    <property type="molecule type" value="Genomic_DNA"/>
</dbReference>
<protein>
    <recommendedName>
        <fullName evidence="3">cysteine desulfurase</fullName>
        <ecNumber evidence="3">2.8.1.7</ecNumber>
    </recommendedName>
</protein>
<dbReference type="Proteomes" id="UP001434337">
    <property type="component" value="Chromosome"/>
</dbReference>
<accession>A0ABZ3C2L1</accession>
<evidence type="ECO:0000256" key="1">
    <source>
        <dbReference type="ARBA" id="ARBA00001933"/>
    </source>
</evidence>
<comment type="cofactor">
    <cofactor evidence="1 10">
        <name>pyridoxal 5'-phosphate</name>
        <dbReference type="ChEBI" id="CHEBI:597326"/>
    </cofactor>
</comment>
<dbReference type="InterPro" id="IPR020578">
    <property type="entry name" value="Aminotrans_V_PyrdxlP_BS"/>
</dbReference>
<reference evidence="12 13" key="1">
    <citation type="journal article" date="2023" name="Environ Microbiome">
        <title>A coral-associated actinobacterium mitigates coral bleaching under heat stress.</title>
        <authorList>
            <person name="Li J."/>
            <person name="Zou Y."/>
            <person name="Li Q."/>
            <person name="Zhang J."/>
            <person name="Bourne D.G."/>
            <person name="Lyu Y."/>
            <person name="Liu C."/>
            <person name="Zhang S."/>
        </authorList>
    </citation>
    <scope>NUCLEOTIDE SEQUENCE [LARGE SCALE GENOMIC DNA]</scope>
    <source>
        <strain evidence="12 13">SCSIO 13291</strain>
    </source>
</reference>
<evidence type="ECO:0000256" key="10">
    <source>
        <dbReference type="RuleBase" id="RU004504"/>
    </source>
</evidence>
<dbReference type="PANTHER" id="PTHR11601:SF34">
    <property type="entry name" value="CYSTEINE DESULFURASE"/>
    <property type="match status" value="1"/>
</dbReference>
<evidence type="ECO:0000256" key="2">
    <source>
        <dbReference type="ARBA" id="ARBA00006490"/>
    </source>
</evidence>
<dbReference type="InterPro" id="IPR015422">
    <property type="entry name" value="PyrdxlP-dep_Trfase_small"/>
</dbReference>
<dbReference type="PANTHER" id="PTHR11601">
    <property type="entry name" value="CYSTEINE DESULFURYLASE FAMILY MEMBER"/>
    <property type="match status" value="1"/>
</dbReference>
<evidence type="ECO:0000256" key="5">
    <source>
        <dbReference type="ARBA" id="ARBA00022723"/>
    </source>
</evidence>
<comment type="catalytic activity">
    <reaction evidence="9">
        <text>(sulfur carrier)-H + L-cysteine = (sulfur carrier)-SH + L-alanine</text>
        <dbReference type="Rhea" id="RHEA:43892"/>
        <dbReference type="Rhea" id="RHEA-COMP:14737"/>
        <dbReference type="Rhea" id="RHEA-COMP:14739"/>
        <dbReference type="ChEBI" id="CHEBI:29917"/>
        <dbReference type="ChEBI" id="CHEBI:35235"/>
        <dbReference type="ChEBI" id="CHEBI:57972"/>
        <dbReference type="ChEBI" id="CHEBI:64428"/>
        <dbReference type="EC" id="2.8.1.7"/>
    </reaction>
</comment>
<dbReference type="PROSITE" id="PS00595">
    <property type="entry name" value="AA_TRANSFER_CLASS_5"/>
    <property type="match status" value="1"/>
</dbReference>
<keyword evidence="4" id="KW-0808">Transferase</keyword>
<dbReference type="PIRSF" id="PIRSF005572">
    <property type="entry name" value="NifS"/>
    <property type="match status" value="1"/>
</dbReference>
<keyword evidence="7" id="KW-0408">Iron</keyword>
<comment type="similarity">
    <text evidence="2">Belongs to the class-V pyridoxal-phosphate-dependent aminotransferase family. NifS/IscS subfamily.</text>
</comment>
<dbReference type="Gene3D" id="3.90.1150.10">
    <property type="entry name" value="Aspartate Aminotransferase, domain 1"/>
    <property type="match status" value="1"/>
</dbReference>
<dbReference type="Gene3D" id="1.10.260.50">
    <property type="match status" value="1"/>
</dbReference>
<keyword evidence="12" id="KW-0032">Aminotransferase</keyword>
<dbReference type="InterPro" id="IPR015421">
    <property type="entry name" value="PyrdxlP-dep_Trfase_major"/>
</dbReference>
<keyword evidence="13" id="KW-1185">Reference proteome</keyword>
<evidence type="ECO:0000313" key="13">
    <source>
        <dbReference type="Proteomes" id="UP001434337"/>
    </source>
</evidence>
<dbReference type="SUPFAM" id="SSF53383">
    <property type="entry name" value="PLP-dependent transferases"/>
    <property type="match status" value="1"/>
</dbReference>
<dbReference type="GO" id="GO:0008483">
    <property type="term" value="F:transaminase activity"/>
    <property type="evidence" value="ECO:0007669"/>
    <property type="project" value="UniProtKB-KW"/>
</dbReference>
<dbReference type="Gene3D" id="3.40.640.10">
    <property type="entry name" value="Type I PLP-dependent aspartate aminotransferase-like (Major domain)"/>
    <property type="match status" value="1"/>
</dbReference>
<dbReference type="RefSeq" id="WP_232547786.1">
    <property type="nucleotide sequence ID" value="NZ_CP115965.1"/>
</dbReference>
<evidence type="ECO:0000256" key="6">
    <source>
        <dbReference type="ARBA" id="ARBA00022898"/>
    </source>
</evidence>
<gene>
    <name evidence="12" type="ORF">PCC79_09365</name>
</gene>
<keyword evidence="6" id="KW-0663">Pyridoxal phosphate</keyword>
<evidence type="ECO:0000313" key="12">
    <source>
        <dbReference type="EMBL" id="WZW97129.1"/>
    </source>
</evidence>
<name>A0ABZ3C2L1_9ACTN</name>
<evidence type="ECO:0000256" key="4">
    <source>
        <dbReference type="ARBA" id="ARBA00022679"/>
    </source>
</evidence>
<evidence type="ECO:0000256" key="8">
    <source>
        <dbReference type="ARBA" id="ARBA00023014"/>
    </source>
</evidence>
<proteinExistence type="inferred from homology"/>
<dbReference type="InterPro" id="IPR016454">
    <property type="entry name" value="Cysteine_dSase"/>
</dbReference>
<keyword evidence="8" id="KW-0411">Iron-sulfur</keyword>
<sequence>MRRHLDHAATAPLRPVAEAAWAAAASLVGNPSSTHASGRRARARLEDAREQLADAVGAHPTEVVFTSGGTEADNLAVLGGAAAGAALGRPRVAASTVEHPAVAQAVASLGADRAHWLAVDADGVVTPRALATLDASVAVVSVVAVNNETGTLQPLDAVLAAGRRAGALVHSDAVQALGHVPLVFAASGLDAMSLSAHKIGGPVGVGALVVRRGVRLAPVTFGGGQEARLRSGTVPVALAAGFAAAAAEAVAEQQGEAERLGRLRADLVGGLTALDGVVVNGGDRVSPAICHATVTGCRADDLLLLLDAEGFDCSTGSACAAGVHQPSDVLLAMGRSEADAAASLRFSFGPSTTADDVTALLAALGDLVPRARAAAG</sequence>
<dbReference type="Pfam" id="PF00266">
    <property type="entry name" value="Aminotran_5"/>
    <property type="match status" value="1"/>
</dbReference>
<evidence type="ECO:0000256" key="7">
    <source>
        <dbReference type="ARBA" id="ARBA00023004"/>
    </source>
</evidence>
<keyword evidence="5" id="KW-0479">Metal-binding</keyword>
<feature type="domain" description="Aminotransferase class V" evidence="11">
    <location>
        <begin position="5"/>
        <end position="360"/>
    </location>
</feature>